<organism evidence="1 2">
    <name type="scientific">Sphingomonas jatrophae</name>
    <dbReference type="NCBI Taxonomy" id="1166337"/>
    <lineage>
        <taxon>Bacteria</taxon>
        <taxon>Pseudomonadati</taxon>
        <taxon>Pseudomonadota</taxon>
        <taxon>Alphaproteobacteria</taxon>
        <taxon>Sphingomonadales</taxon>
        <taxon>Sphingomonadaceae</taxon>
        <taxon>Sphingomonas</taxon>
    </lineage>
</organism>
<dbReference type="Pfam" id="PF02620">
    <property type="entry name" value="YceD"/>
    <property type="match status" value="1"/>
</dbReference>
<gene>
    <name evidence="1" type="ORF">SAMN05192580_3086</name>
</gene>
<protein>
    <submittedName>
        <fullName evidence="1">Uncharacterized ACR, COG1399</fullName>
    </submittedName>
</protein>
<dbReference type="RefSeq" id="WP_093315857.1">
    <property type="nucleotide sequence ID" value="NZ_FOZG01000002.1"/>
</dbReference>
<accession>A0A1I6LPI5</accession>
<dbReference type="InterPro" id="IPR003772">
    <property type="entry name" value="YceD"/>
</dbReference>
<name>A0A1I6LPI5_9SPHN</name>
<dbReference type="EMBL" id="FOZG01000002">
    <property type="protein sequence ID" value="SFS05343.1"/>
    <property type="molecule type" value="Genomic_DNA"/>
</dbReference>
<dbReference type="AlphaFoldDB" id="A0A1I6LPI5"/>
<evidence type="ECO:0000313" key="1">
    <source>
        <dbReference type="EMBL" id="SFS05343.1"/>
    </source>
</evidence>
<keyword evidence="2" id="KW-1185">Reference proteome</keyword>
<proteinExistence type="predicted"/>
<dbReference type="Proteomes" id="UP000198824">
    <property type="component" value="Unassembled WGS sequence"/>
</dbReference>
<dbReference type="STRING" id="1166337.SAMN05192580_3086"/>
<evidence type="ECO:0000313" key="2">
    <source>
        <dbReference type="Proteomes" id="UP000198824"/>
    </source>
</evidence>
<reference evidence="1 2" key="1">
    <citation type="submission" date="2016-10" db="EMBL/GenBank/DDBJ databases">
        <authorList>
            <person name="de Groot N.N."/>
        </authorList>
    </citation>
    <scope>NUCLEOTIDE SEQUENCE [LARGE SCALE GENOMIC DNA]</scope>
    <source>
        <strain evidence="1 2">S5-249</strain>
    </source>
</reference>
<sequence length="170" mass="17901">MTPEFSRPVRLDTLGDAPRTIAIEANEAERTALAARFGLIALEALTAEAAVSRMGETVRATGRVQARLVQACIASGEPLPAEIDEPFDLRFVPEVEAAPDAEIELDEAALDEIPYANGAVDLGEAAAETLGLSIDPFPRGPNAEAALREAGVQSEADMSPFAKLKGLFGQ</sequence>